<sequence>MKIISSIIICVILLLIVGCSDFKEENSSITATNPSIESPTTIANSESDSTEEAVSTDPPVSTLELGNIKEDKYYSIKYKQSLVQLRDDEKTVVHILGEPDEASQVKQLGDGADTFSGMYSKDLYYSGLTLKFLGMEKSSLWLSEIILDKNEYETSEGIKVGDHLDKLKNAYSNIKYENLKTIENKPNLKIYEYFQGDLGFFAEFIVDESDVIEEIHMYFLFD</sequence>
<dbReference type="PROSITE" id="PS51257">
    <property type="entry name" value="PROKAR_LIPOPROTEIN"/>
    <property type="match status" value="1"/>
</dbReference>
<evidence type="ECO:0000313" key="2">
    <source>
        <dbReference type="EMBL" id="KAA8787548.1"/>
    </source>
</evidence>
<name>A0A5M9X1U0_PAEAM</name>
<feature type="region of interest" description="Disordered" evidence="1">
    <location>
        <begin position="28"/>
        <end position="59"/>
    </location>
</feature>
<dbReference type="EMBL" id="RIAS01000025">
    <property type="protein sequence ID" value="KAA8787548.1"/>
    <property type="molecule type" value="Genomic_DNA"/>
</dbReference>
<feature type="compositionally biased region" description="Polar residues" evidence="1">
    <location>
        <begin position="28"/>
        <end position="47"/>
    </location>
</feature>
<dbReference type="Proteomes" id="UP000323664">
    <property type="component" value="Unassembled WGS sequence"/>
</dbReference>
<dbReference type="RefSeq" id="WP_123067182.1">
    <property type="nucleotide sequence ID" value="NZ_RIAS01000025.1"/>
</dbReference>
<protein>
    <recommendedName>
        <fullName evidence="4">Lipoprotein</fullName>
    </recommendedName>
</protein>
<reference evidence="2 3" key="1">
    <citation type="journal article" date="2019" name="J. Ind. Microbiol. Biotechnol.">
        <title>Paenibacillus amylolyticus 27C64 has a diverse set of carbohydrate-active enzymes and complete pectin deconstruction system.</title>
        <authorList>
            <person name="Keggi C."/>
            <person name="Doran-Peterson J."/>
        </authorList>
    </citation>
    <scope>NUCLEOTIDE SEQUENCE [LARGE SCALE GENOMIC DNA]</scope>
    <source>
        <strain evidence="2 3">27C64</strain>
    </source>
</reference>
<evidence type="ECO:0000313" key="3">
    <source>
        <dbReference type="Proteomes" id="UP000323664"/>
    </source>
</evidence>
<comment type="caution">
    <text evidence="2">The sequence shown here is derived from an EMBL/GenBank/DDBJ whole genome shotgun (WGS) entry which is preliminary data.</text>
</comment>
<evidence type="ECO:0008006" key="4">
    <source>
        <dbReference type="Google" id="ProtNLM"/>
    </source>
</evidence>
<dbReference type="AlphaFoldDB" id="A0A5M9X1U0"/>
<dbReference type="OrthoDB" id="2661069at2"/>
<proteinExistence type="predicted"/>
<accession>A0A5M9X1U0</accession>
<evidence type="ECO:0000256" key="1">
    <source>
        <dbReference type="SAM" id="MobiDB-lite"/>
    </source>
</evidence>
<gene>
    <name evidence="2" type="ORF">EC604_27320</name>
</gene>
<organism evidence="2 3">
    <name type="scientific">Paenibacillus amylolyticus</name>
    <dbReference type="NCBI Taxonomy" id="1451"/>
    <lineage>
        <taxon>Bacteria</taxon>
        <taxon>Bacillati</taxon>
        <taxon>Bacillota</taxon>
        <taxon>Bacilli</taxon>
        <taxon>Bacillales</taxon>
        <taxon>Paenibacillaceae</taxon>
        <taxon>Paenibacillus</taxon>
    </lineage>
</organism>